<dbReference type="SUPFAM" id="SSF109915">
    <property type="entry name" value="Hypothetical protein YhaI"/>
    <property type="match status" value="1"/>
</dbReference>
<evidence type="ECO:0000313" key="3">
    <source>
        <dbReference type="Proteomes" id="UP000030588"/>
    </source>
</evidence>
<dbReference type="Pfam" id="PF08963">
    <property type="entry name" value="DUF1878"/>
    <property type="match status" value="1"/>
</dbReference>
<dbReference type="Proteomes" id="UP000476934">
    <property type="component" value="Unassembled WGS sequence"/>
</dbReference>
<reference evidence="1 3" key="1">
    <citation type="submission" date="2014-10" db="EMBL/GenBank/DDBJ databases">
        <title>Draft genome of phytase producing Bacillus ginsengihumi strain M2.11.</title>
        <authorList>
            <person name="Toymentseva A."/>
            <person name="Boulygina E.A."/>
            <person name="Kazakov S.V."/>
            <person name="Kayumov I."/>
            <person name="Suleimanova A.D."/>
            <person name="Mardanova A.M."/>
            <person name="Maria S.N."/>
            <person name="Sergey M.Y."/>
            <person name="Sharipova M.R."/>
        </authorList>
    </citation>
    <scope>NUCLEOTIDE SEQUENCE [LARGE SCALE GENOMIC DNA]</scope>
    <source>
        <strain evidence="1 3">M2.11</strain>
    </source>
</reference>
<reference evidence="2 4" key="2">
    <citation type="submission" date="2020-02" db="EMBL/GenBank/DDBJ databases">
        <authorList>
            <person name="Feng H."/>
        </authorList>
    </citation>
    <scope>NUCLEOTIDE SEQUENCE [LARGE SCALE GENOMIC DNA]</scope>
    <source>
        <strain evidence="2 4">Gsoil 114</strain>
    </source>
</reference>
<name>A0A0A6VE76_9BACI</name>
<sequence length="109" mass="13236">METIEQKLERLEFYQTLLMQMVQANSFPFYKLVMEKQLSKQDMEMFFKRCEALTKELQEQKADQFVFFYPLFQKFKEGLHKKLDAKEVILACKQQHLFPELMKALEKNI</sequence>
<evidence type="ECO:0000313" key="2">
    <source>
        <dbReference type="EMBL" id="NEY18891.1"/>
    </source>
</evidence>
<evidence type="ECO:0000313" key="4">
    <source>
        <dbReference type="Proteomes" id="UP000476934"/>
    </source>
</evidence>
<dbReference type="InterPro" id="IPR035945">
    <property type="entry name" value="YhaI-like_sf"/>
</dbReference>
<dbReference type="RefSeq" id="WP_025727562.1">
    <property type="nucleotide sequence ID" value="NZ_JAAIWK010000002.1"/>
</dbReference>
<protein>
    <submittedName>
        <fullName evidence="2">DUF1878 family protein</fullName>
    </submittedName>
</protein>
<dbReference type="AlphaFoldDB" id="A0A0A6VE76"/>
<dbReference type="InterPro" id="IPR015058">
    <property type="entry name" value="DUF1878"/>
</dbReference>
<reference evidence="2 4" key="3">
    <citation type="submission" date="2020-03" db="EMBL/GenBank/DDBJ databases">
        <title>Bacillus aquiflavi sp. nov., isolated from yellow water of strong flavor Chinese baijiu in Yibin region of China.</title>
        <authorList>
            <person name="Xie J."/>
        </authorList>
    </citation>
    <scope>NUCLEOTIDE SEQUENCE [LARGE SCALE GENOMIC DNA]</scope>
    <source>
        <strain evidence="2 4">Gsoil 114</strain>
    </source>
</reference>
<comment type="caution">
    <text evidence="1">The sequence shown here is derived from an EMBL/GenBank/DDBJ whole genome shotgun (WGS) entry which is preliminary data.</text>
</comment>
<dbReference type="Gene3D" id="1.10.3750.10">
    <property type="entry name" value="YhaI-like"/>
    <property type="match status" value="1"/>
</dbReference>
<organism evidence="1 3">
    <name type="scientific">Heyndrickxia ginsengihumi</name>
    <dbReference type="NCBI Taxonomy" id="363870"/>
    <lineage>
        <taxon>Bacteria</taxon>
        <taxon>Bacillati</taxon>
        <taxon>Bacillota</taxon>
        <taxon>Bacilli</taxon>
        <taxon>Bacillales</taxon>
        <taxon>Bacillaceae</taxon>
        <taxon>Heyndrickxia</taxon>
    </lineage>
</organism>
<proteinExistence type="predicted"/>
<dbReference type="EMBL" id="JRUN01000014">
    <property type="protein sequence ID" value="KHD85876.1"/>
    <property type="molecule type" value="Genomic_DNA"/>
</dbReference>
<gene>
    <name evidence="2" type="ORF">G4D61_02765</name>
    <name evidence="1" type="ORF">NG54_06380</name>
</gene>
<dbReference type="EMBL" id="JAAIWK010000002">
    <property type="protein sequence ID" value="NEY18891.1"/>
    <property type="molecule type" value="Genomic_DNA"/>
</dbReference>
<keyword evidence="4" id="KW-1185">Reference proteome</keyword>
<dbReference type="OrthoDB" id="2353223at2"/>
<accession>A0A0A6VE76</accession>
<dbReference type="Proteomes" id="UP000030588">
    <property type="component" value="Unassembled WGS sequence"/>
</dbReference>
<evidence type="ECO:0000313" key="1">
    <source>
        <dbReference type="EMBL" id="KHD85876.1"/>
    </source>
</evidence>